<dbReference type="InterPro" id="IPR003615">
    <property type="entry name" value="HNH_nuc"/>
</dbReference>
<proteinExistence type="predicted"/>
<evidence type="ECO:0000313" key="3">
    <source>
        <dbReference type="Proteomes" id="UP000295285"/>
    </source>
</evidence>
<keyword evidence="2" id="KW-0695">RNA-directed DNA polymerase</keyword>
<dbReference type="PROSITE" id="PS50878">
    <property type="entry name" value="RT_POL"/>
    <property type="match status" value="1"/>
</dbReference>
<dbReference type="CDD" id="cd00085">
    <property type="entry name" value="HNHc"/>
    <property type="match status" value="1"/>
</dbReference>
<dbReference type="AlphaFoldDB" id="A0A4R4BDA6"/>
<dbReference type="Pfam" id="PF00078">
    <property type="entry name" value="RVT_1"/>
    <property type="match status" value="1"/>
</dbReference>
<dbReference type="SUPFAM" id="SSF56672">
    <property type="entry name" value="DNA/RNA polymerases"/>
    <property type="match status" value="1"/>
</dbReference>
<dbReference type="EMBL" id="SMDG01000012">
    <property type="protein sequence ID" value="TCW53180.1"/>
    <property type="molecule type" value="Genomic_DNA"/>
</dbReference>
<evidence type="ECO:0000313" key="2">
    <source>
        <dbReference type="EMBL" id="TCW53180.1"/>
    </source>
</evidence>
<accession>A0A4R4BDA6</accession>
<reference evidence="2 3" key="1">
    <citation type="submission" date="2019-03" db="EMBL/GenBank/DDBJ databases">
        <title>Above-ground endophytic microbial communities from plants in different locations in the United States.</title>
        <authorList>
            <person name="Frank C."/>
        </authorList>
    </citation>
    <scope>NUCLEOTIDE SEQUENCE [LARGE SCALE GENOMIC DNA]</scope>
    <source>
        <strain evidence="2 3">LP_2_YM</strain>
    </source>
</reference>
<dbReference type="InterPro" id="IPR043502">
    <property type="entry name" value="DNA/RNA_pol_sf"/>
</dbReference>
<dbReference type="Proteomes" id="UP000295285">
    <property type="component" value="Unassembled WGS sequence"/>
</dbReference>
<dbReference type="GO" id="GO:0003964">
    <property type="term" value="F:RNA-directed DNA polymerase activity"/>
    <property type="evidence" value="ECO:0007669"/>
    <property type="project" value="UniProtKB-KW"/>
</dbReference>
<dbReference type="InterPro" id="IPR000477">
    <property type="entry name" value="RT_dom"/>
</dbReference>
<keyword evidence="2" id="KW-0548">Nucleotidyltransferase</keyword>
<protein>
    <submittedName>
        <fullName evidence="2">Group II intron reverse transcriptase/maturase</fullName>
    </submittedName>
</protein>
<dbReference type="NCBIfam" id="TIGR04416">
    <property type="entry name" value="group_II_RT_mat"/>
    <property type="match status" value="1"/>
</dbReference>
<dbReference type="PANTHER" id="PTHR34047">
    <property type="entry name" value="NUCLEAR INTRON MATURASE 1, MITOCHONDRIAL-RELATED"/>
    <property type="match status" value="1"/>
</dbReference>
<dbReference type="InterPro" id="IPR051083">
    <property type="entry name" value="GrpII_Intron_Splice-Mob/Def"/>
</dbReference>
<gene>
    <name evidence="2" type="ORF">EC910_112131</name>
</gene>
<comment type="caution">
    <text evidence="2">The sequence shown here is derived from an EMBL/GenBank/DDBJ whole genome shotgun (WGS) entry which is preliminary data.</text>
</comment>
<dbReference type="InterPro" id="IPR030931">
    <property type="entry name" value="Group_II_RT_mat"/>
</dbReference>
<name>A0A4R4BDA6_BACTU</name>
<dbReference type="RefSeq" id="WP_131933887.1">
    <property type="nucleotide sequence ID" value="NZ_SMDF01000012.1"/>
</dbReference>
<evidence type="ECO:0000259" key="1">
    <source>
        <dbReference type="PROSITE" id="PS50878"/>
    </source>
</evidence>
<keyword evidence="2" id="KW-0808">Transferase</keyword>
<feature type="domain" description="Reverse transcriptase" evidence="1">
    <location>
        <begin position="89"/>
        <end position="352"/>
    </location>
</feature>
<organism evidence="2 3">
    <name type="scientific">Bacillus thuringiensis</name>
    <dbReference type="NCBI Taxonomy" id="1428"/>
    <lineage>
        <taxon>Bacteria</taxon>
        <taxon>Bacillati</taxon>
        <taxon>Bacillota</taxon>
        <taxon>Bacilli</taxon>
        <taxon>Bacillales</taxon>
        <taxon>Bacillaceae</taxon>
        <taxon>Bacillus</taxon>
        <taxon>Bacillus cereus group</taxon>
    </lineage>
</organism>
<dbReference type="CDD" id="cd01651">
    <property type="entry name" value="RT_G2_intron"/>
    <property type="match status" value="1"/>
</dbReference>
<sequence length="643" mass="75095">MNEILIGKNLKDNKLRHAEYYGMQEEFDELYQQSKEMKNFKNLMKIIISEENILLAYRNIKRNKGSNTPSVDKVTIENIEKLTQEQFVAKMRNRFSNYCPNVVRRKKIPKPNGKTRPLGIPSFWDRLVQQSILQVLEPICEARFCTRSYGFRPNKSAEQAIADAVFKINQTNLTYLVDVDIQGFFDEVNHVKLMRQLWTLGIRDKQLLVIIRKILKAPIKLENGEIIHPTKGTPQGGVLSPLLANINLNEFDWWVSDQWETAKTRHSFKYKTVQGRIGRDNRALKKTKLKPMYIVRYADDFKIFTDTRSNAEKVFKATQMWLKERLRLPISEEKSKVTNLKKSKSEFLGFMLKATKKGKTRTGSSKYVAETHMSAKAIKQVKAKLSQQIKIIQKSPNSLNCVKEINKYNSMVIGIHNYYEIATHINLDLNKAGYELLKQMYNRFPKAKPNQTESKAFTRHGEYKGKDKGILKYVKRDKKYMRYLMERPILHLTDVRHRNPMLKRNAVNKYTVEGRALIHKRLEKVSESELQWLRNHPVTNERATVEFNDNRISLYVAQNGKCAITGEKLDLLDMHCHHKKLWSLTKDDSYQNLILIKSEVHKLIHATNHATIARLCDYLKLDEKSLTKLNKLRKLVGNDELVQ</sequence>
<dbReference type="PANTHER" id="PTHR34047:SF8">
    <property type="entry name" value="PROTEIN YKFC"/>
    <property type="match status" value="1"/>
</dbReference>